<proteinExistence type="predicted"/>
<dbReference type="NCBIfam" id="TIGR00778">
    <property type="entry name" value="ahpD_dom"/>
    <property type="match status" value="1"/>
</dbReference>
<evidence type="ECO:0000313" key="3">
    <source>
        <dbReference type="Proteomes" id="UP001596157"/>
    </source>
</evidence>
<reference evidence="3" key="1">
    <citation type="journal article" date="2019" name="Int. J. Syst. Evol. Microbiol.">
        <title>The Global Catalogue of Microorganisms (GCM) 10K type strain sequencing project: providing services to taxonomists for standard genome sequencing and annotation.</title>
        <authorList>
            <consortium name="The Broad Institute Genomics Platform"/>
            <consortium name="The Broad Institute Genome Sequencing Center for Infectious Disease"/>
            <person name="Wu L."/>
            <person name="Ma J."/>
        </authorList>
    </citation>
    <scope>NUCLEOTIDE SEQUENCE [LARGE SCALE GENOMIC DNA]</scope>
    <source>
        <strain evidence="3">CCUG 59778</strain>
    </source>
</reference>
<dbReference type="InterPro" id="IPR004675">
    <property type="entry name" value="AhpD_core"/>
</dbReference>
<dbReference type="Proteomes" id="UP001596157">
    <property type="component" value="Unassembled WGS sequence"/>
</dbReference>
<evidence type="ECO:0000313" key="2">
    <source>
        <dbReference type="EMBL" id="MFC5286339.1"/>
    </source>
</evidence>
<dbReference type="PANTHER" id="PTHR35446:SF2">
    <property type="entry name" value="CARBOXYMUCONOLACTONE DECARBOXYLASE-LIKE DOMAIN-CONTAINING PROTEIN"/>
    <property type="match status" value="1"/>
</dbReference>
<dbReference type="InterPro" id="IPR003779">
    <property type="entry name" value="CMD-like"/>
</dbReference>
<evidence type="ECO:0000259" key="1">
    <source>
        <dbReference type="Pfam" id="PF02627"/>
    </source>
</evidence>
<sequence length="184" mass="19740">MSAVPHFPSLPDDARLVDVFQRYPESSFPLLAYHETVMRGPSPFTLGERELIAAYVSGVNACAYCHGVHTEVAQAFGVAEGLLAAALADLDSSPVDDKLKPVLAYVGKLTRTPALVRAADAAAVFDAGWDEKALHDAVMVCALFNFMNRMVEGHGITADAEYFALSGKRLHDVGYDGLAKLLSD</sequence>
<name>A0ABW0EK76_9PSEU</name>
<organism evidence="2 3">
    <name type="scientific">Actinokineospora guangxiensis</name>
    <dbReference type="NCBI Taxonomy" id="1490288"/>
    <lineage>
        <taxon>Bacteria</taxon>
        <taxon>Bacillati</taxon>
        <taxon>Actinomycetota</taxon>
        <taxon>Actinomycetes</taxon>
        <taxon>Pseudonocardiales</taxon>
        <taxon>Pseudonocardiaceae</taxon>
        <taxon>Actinokineospora</taxon>
    </lineage>
</organism>
<dbReference type="EMBL" id="JBHSKF010000002">
    <property type="protein sequence ID" value="MFC5286339.1"/>
    <property type="molecule type" value="Genomic_DNA"/>
</dbReference>
<feature type="domain" description="Carboxymuconolactone decarboxylase-like" evidence="1">
    <location>
        <begin position="31"/>
        <end position="89"/>
    </location>
</feature>
<dbReference type="InterPro" id="IPR029032">
    <property type="entry name" value="AhpD-like"/>
</dbReference>
<protein>
    <submittedName>
        <fullName evidence="2">Carboxymuconolactone decarboxylase family protein</fullName>
    </submittedName>
</protein>
<dbReference type="SUPFAM" id="SSF69118">
    <property type="entry name" value="AhpD-like"/>
    <property type="match status" value="1"/>
</dbReference>
<dbReference type="PANTHER" id="PTHR35446">
    <property type="entry name" value="SI:CH211-175M2.5"/>
    <property type="match status" value="1"/>
</dbReference>
<dbReference type="RefSeq" id="WP_378244186.1">
    <property type="nucleotide sequence ID" value="NZ_JBHSKF010000002.1"/>
</dbReference>
<dbReference type="Gene3D" id="1.20.1290.10">
    <property type="entry name" value="AhpD-like"/>
    <property type="match status" value="1"/>
</dbReference>
<accession>A0ABW0EK76</accession>
<keyword evidence="3" id="KW-1185">Reference proteome</keyword>
<comment type="caution">
    <text evidence="2">The sequence shown here is derived from an EMBL/GenBank/DDBJ whole genome shotgun (WGS) entry which is preliminary data.</text>
</comment>
<gene>
    <name evidence="2" type="ORF">ACFPM7_04690</name>
</gene>
<dbReference type="Pfam" id="PF02627">
    <property type="entry name" value="CMD"/>
    <property type="match status" value="1"/>
</dbReference>